<feature type="compositionally biased region" description="Basic and acidic residues" evidence="1">
    <location>
        <begin position="81"/>
        <end position="92"/>
    </location>
</feature>
<dbReference type="OrthoDB" id="447979at2759"/>
<protein>
    <submittedName>
        <fullName evidence="2">Uncharacterized protein</fullName>
    </submittedName>
</protein>
<evidence type="ECO:0000313" key="2">
    <source>
        <dbReference type="EMBL" id="CAE7864790.1"/>
    </source>
</evidence>
<feature type="region of interest" description="Disordered" evidence="1">
    <location>
        <begin position="81"/>
        <end position="119"/>
    </location>
</feature>
<reference evidence="2" key="1">
    <citation type="submission" date="2021-02" db="EMBL/GenBank/DDBJ databases">
        <authorList>
            <person name="Dougan E. K."/>
            <person name="Rhodes N."/>
            <person name="Thang M."/>
            <person name="Chan C."/>
        </authorList>
    </citation>
    <scope>NUCLEOTIDE SEQUENCE</scope>
</reference>
<evidence type="ECO:0000313" key="3">
    <source>
        <dbReference type="Proteomes" id="UP000601435"/>
    </source>
</evidence>
<accession>A0A813ADL5</accession>
<feature type="compositionally biased region" description="Gly residues" evidence="1">
    <location>
        <begin position="94"/>
        <end position="105"/>
    </location>
</feature>
<evidence type="ECO:0000256" key="1">
    <source>
        <dbReference type="SAM" id="MobiDB-lite"/>
    </source>
</evidence>
<organism evidence="2 3">
    <name type="scientific">Symbiodinium necroappetens</name>
    <dbReference type="NCBI Taxonomy" id="1628268"/>
    <lineage>
        <taxon>Eukaryota</taxon>
        <taxon>Sar</taxon>
        <taxon>Alveolata</taxon>
        <taxon>Dinophyceae</taxon>
        <taxon>Suessiales</taxon>
        <taxon>Symbiodiniaceae</taxon>
        <taxon>Symbiodinium</taxon>
    </lineage>
</organism>
<dbReference type="Proteomes" id="UP000601435">
    <property type="component" value="Unassembled WGS sequence"/>
</dbReference>
<keyword evidence="3" id="KW-1185">Reference proteome</keyword>
<feature type="non-terminal residue" evidence="2">
    <location>
        <position position="119"/>
    </location>
</feature>
<proteinExistence type="predicted"/>
<feature type="region of interest" description="Disordered" evidence="1">
    <location>
        <begin position="1"/>
        <end position="40"/>
    </location>
</feature>
<gene>
    <name evidence="2" type="ORF">SNEC2469_LOCUS27576</name>
</gene>
<comment type="caution">
    <text evidence="2">The sequence shown here is derived from an EMBL/GenBank/DDBJ whole genome shotgun (WGS) entry which is preliminary data.</text>
</comment>
<name>A0A813ADL5_9DINO</name>
<dbReference type="EMBL" id="CAJNJA010058304">
    <property type="protein sequence ID" value="CAE7864790.1"/>
    <property type="molecule type" value="Genomic_DNA"/>
</dbReference>
<dbReference type="AlphaFoldDB" id="A0A813ADL5"/>
<sequence length="119" mass="12459">KMGVRSVTPIRKGGAPGSSGDGDYSTSFGDGHDTTEAIEEETLNVVPGIDDNPDDATSWAAGLSFPDMMDLARAIKRDLNDAGHEDKKRDGWKGPIGLGSGGGRAAMGSRSRSRVIDHC</sequence>
<feature type="non-terminal residue" evidence="2">
    <location>
        <position position="1"/>
    </location>
</feature>